<sequence>MEGVSRLIKVQFPYYLKSLPIPSTFGGFAKLSGNEWVQLVPFVVTTSVVVYLVISAILPSNSKPSKKADADWVNKTKQKEKDKVADIIQIEDLGEKTAFCRCWKSKTFPLCDGSHNQHNKETGDNVGPLVCKRANPSS</sequence>
<gene>
    <name evidence="11" type="ORF">PLOB_00025403</name>
</gene>
<accession>A0ABN8MT60</accession>
<dbReference type="InterPro" id="IPR019610">
    <property type="entry name" value="FeS-contain_mitoNEET_N"/>
</dbReference>
<dbReference type="Pfam" id="PF10660">
    <property type="entry name" value="MitoNEET_N"/>
    <property type="match status" value="1"/>
</dbReference>
<dbReference type="InterPro" id="IPR042216">
    <property type="entry name" value="MitoNEET_CISD"/>
</dbReference>
<name>A0ABN8MT60_9CNID</name>
<dbReference type="EMBL" id="CALNXK010000003">
    <property type="protein sequence ID" value="CAH3034863.1"/>
    <property type="molecule type" value="Genomic_DNA"/>
</dbReference>
<dbReference type="Proteomes" id="UP001159405">
    <property type="component" value="Unassembled WGS sequence"/>
</dbReference>
<evidence type="ECO:0000256" key="3">
    <source>
        <dbReference type="ARBA" id="ARBA00022714"/>
    </source>
</evidence>
<evidence type="ECO:0000256" key="2">
    <source>
        <dbReference type="ARBA" id="ARBA00022692"/>
    </source>
</evidence>
<evidence type="ECO:0000313" key="12">
    <source>
        <dbReference type="Proteomes" id="UP001159405"/>
    </source>
</evidence>
<evidence type="ECO:0000256" key="9">
    <source>
        <dbReference type="RuleBase" id="RU369084"/>
    </source>
</evidence>
<keyword evidence="4 9" id="KW-0479">Metal-binding</keyword>
<evidence type="ECO:0000259" key="10">
    <source>
        <dbReference type="SMART" id="SM00704"/>
    </source>
</evidence>
<dbReference type="InterPro" id="IPR045131">
    <property type="entry name" value="CISD1/2"/>
</dbReference>
<comment type="similarity">
    <text evidence="9">Belongs to the CISD protein family. CISD2 subfamily.</text>
</comment>
<keyword evidence="2 9" id="KW-0812">Transmembrane</keyword>
<keyword evidence="9" id="KW-0256">Endoplasmic reticulum</keyword>
<comment type="subcellular location">
    <subcellularLocation>
        <location evidence="9">Endoplasmic reticulum membrane</location>
        <topology evidence="9">Single-pass membrane protein</topology>
    </subcellularLocation>
    <subcellularLocation>
        <location evidence="1">Membrane</location>
        <topology evidence="1">Single-pass membrane protein</topology>
    </subcellularLocation>
</comment>
<dbReference type="Gene3D" id="3.40.5.90">
    <property type="entry name" value="CDGSH iron-sulfur domain, mitoNEET-type"/>
    <property type="match status" value="1"/>
</dbReference>
<comment type="caution">
    <text evidence="11">The sequence shown here is derived from an EMBL/GenBank/DDBJ whole genome shotgun (WGS) entry which is preliminary data.</text>
</comment>
<keyword evidence="8 9" id="KW-0472">Membrane</keyword>
<keyword evidence="3 9" id="KW-0001">2Fe-2S</keyword>
<evidence type="ECO:0000313" key="11">
    <source>
        <dbReference type="EMBL" id="CAH3034863.1"/>
    </source>
</evidence>
<dbReference type="SMART" id="SM00704">
    <property type="entry name" value="ZnF_CDGSH"/>
    <property type="match status" value="1"/>
</dbReference>
<protein>
    <recommendedName>
        <fullName evidence="9">CDGSH iron-sulfur domain-containing protein 2 homologue</fullName>
    </recommendedName>
</protein>
<reference evidence="11 12" key="1">
    <citation type="submission" date="2022-05" db="EMBL/GenBank/DDBJ databases">
        <authorList>
            <consortium name="Genoscope - CEA"/>
            <person name="William W."/>
        </authorList>
    </citation>
    <scope>NUCLEOTIDE SEQUENCE [LARGE SCALE GENOMIC DNA]</scope>
</reference>
<dbReference type="InterPro" id="IPR018967">
    <property type="entry name" value="FeS-contain_CDGSH-typ"/>
</dbReference>
<dbReference type="Pfam" id="PF09360">
    <property type="entry name" value="zf-CDGSH"/>
    <property type="match status" value="1"/>
</dbReference>
<keyword evidence="5 9" id="KW-1133">Transmembrane helix</keyword>
<feature type="transmembrane region" description="Helical" evidence="9">
    <location>
        <begin position="36"/>
        <end position="58"/>
    </location>
</feature>
<evidence type="ECO:0000256" key="5">
    <source>
        <dbReference type="ARBA" id="ARBA00022989"/>
    </source>
</evidence>
<evidence type="ECO:0000256" key="4">
    <source>
        <dbReference type="ARBA" id="ARBA00022723"/>
    </source>
</evidence>
<feature type="domain" description="Iron-binding zinc finger CDGSH type" evidence="10">
    <location>
        <begin position="83"/>
        <end position="121"/>
    </location>
</feature>
<evidence type="ECO:0000256" key="7">
    <source>
        <dbReference type="ARBA" id="ARBA00023014"/>
    </source>
</evidence>
<dbReference type="PANTHER" id="PTHR13680">
    <property type="entry name" value="CDGSH IRON-SULFUR DOMAIN-CONTAINING PROTEIN 1"/>
    <property type="match status" value="1"/>
</dbReference>
<keyword evidence="7 9" id="KW-0411">Iron-sulfur</keyword>
<evidence type="ECO:0000256" key="8">
    <source>
        <dbReference type="ARBA" id="ARBA00023136"/>
    </source>
</evidence>
<organism evidence="11 12">
    <name type="scientific">Porites lobata</name>
    <dbReference type="NCBI Taxonomy" id="104759"/>
    <lineage>
        <taxon>Eukaryota</taxon>
        <taxon>Metazoa</taxon>
        <taxon>Cnidaria</taxon>
        <taxon>Anthozoa</taxon>
        <taxon>Hexacorallia</taxon>
        <taxon>Scleractinia</taxon>
        <taxon>Fungiina</taxon>
        <taxon>Poritidae</taxon>
        <taxon>Porites</taxon>
    </lineage>
</organism>
<proteinExistence type="inferred from homology"/>
<evidence type="ECO:0000256" key="6">
    <source>
        <dbReference type="ARBA" id="ARBA00023004"/>
    </source>
</evidence>
<evidence type="ECO:0000256" key="1">
    <source>
        <dbReference type="ARBA" id="ARBA00004167"/>
    </source>
</evidence>
<keyword evidence="12" id="KW-1185">Reference proteome</keyword>
<keyword evidence="6 9" id="KW-0408">Iron</keyword>
<dbReference type="PANTHER" id="PTHR13680:SF5">
    <property type="entry name" value="CDGSH IRON-SULFUR DOMAIN-CONTAINING PROTEIN 1"/>
    <property type="match status" value="1"/>
</dbReference>
<comment type="cofactor">
    <cofactor evidence="9">
        <name>[2Fe-2S] cluster</name>
        <dbReference type="ChEBI" id="CHEBI:190135"/>
    </cofactor>
    <text evidence="9">Binds 1 [2Fe-2S] cluster.</text>
</comment>